<dbReference type="Gene3D" id="3.40.50.10400">
    <property type="entry name" value="Hypothetical protein PA1492"/>
    <property type="match status" value="1"/>
</dbReference>
<dbReference type="EMBL" id="VWPK01000046">
    <property type="protein sequence ID" value="KAA5609636.1"/>
    <property type="molecule type" value="Genomic_DNA"/>
</dbReference>
<dbReference type="OrthoDB" id="8420122at2"/>
<protein>
    <submittedName>
        <fullName evidence="2">DUF1937 family protein</fullName>
    </submittedName>
</protein>
<organism evidence="2 3">
    <name type="scientific">Rhodovastum atsumiense</name>
    <dbReference type="NCBI Taxonomy" id="504468"/>
    <lineage>
        <taxon>Bacteria</taxon>
        <taxon>Pseudomonadati</taxon>
        <taxon>Pseudomonadota</taxon>
        <taxon>Alphaproteobacteria</taxon>
        <taxon>Acetobacterales</taxon>
        <taxon>Acetobacteraceae</taxon>
        <taxon>Rhodovastum</taxon>
    </lineage>
</organism>
<name>A0A5M6IN06_9PROT</name>
<comment type="caution">
    <text evidence="2">The sequence shown here is derived from an EMBL/GenBank/DDBJ whole genome shotgun (WGS) entry which is preliminary data.</text>
</comment>
<feature type="domain" description="DUF1937" evidence="1">
    <location>
        <begin position="13"/>
        <end position="116"/>
    </location>
</feature>
<sequence length="129" mass="14089">MGRGGTGRVSYWYICSPYTRYPMGREAAFRMACRVTAALIRCGVPVLSPICHSHPIAEHGDIDPTDVELWLRADAPLMASARGLIVVKAPGWRQSVGIAAEIADFTQAGKPIVFMSVREPLVIPREVLP</sequence>
<reference evidence="2 3" key="1">
    <citation type="submission" date="2019-09" db="EMBL/GenBank/DDBJ databases">
        <title>Genome sequence of Rhodovastum atsumiense, a diverse member of the Acetobacteraceae family of non-sulfur purple photosynthetic bacteria.</title>
        <authorList>
            <person name="Meyer T."/>
            <person name="Kyndt J."/>
        </authorList>
    </citation>
    <scope>NUCLEOTIDE SEQUENCE [LARGE SCALE GENOMIC DNA]</scope>
    <source>
        <strain evidence="2 3">DSM 21279</strain>
    </source>
</reference>
<dbReference type="Proteomes" id="UP000325255">
    <property type="component" value="Unassembled WGS sequence"/>
</dbReference>
<evidence type="ECO:0000259" key="1">
    <source>
        <dbReference type="Pfam" id="PF09152"/>
    </source>
</evidence>
<evidence type="ECO:0000313" key="3">
    <source>
        <dbReference type="Proteomes" id="UP000325255"/>
    </source>
</evidence>
<dbReference type="SUPFAM" id="SSF52309">
    <property type="entry name" value="N-(deoxy)ribosyltransferase-like"/>
    <property type="match status" value="1"/>
</dbReference>
<proteinExistence type="predicted"/>
<dbReference type="RefSeq" id="WP_150043237.1">
    <property type="nucleotide sequence ID" value="NZ_OW485608.1"/>
</dbReference>
<dbReference type="Pfam" id="PF09152">
    <property type="entry name" value="DUF1937"/>
    <property type="match status" value="1"/>
</dbReference>
<dbReference type="AlphaFoldDB" id="A0A5M6IN06"/>
<gene>
    <name evidence="2" type="ORF">F1189_23015</name>
</gene>
<keyword evidence="3" id="KW-1185">Reference proteome</keyword>
<accession>A0A5M6IN06</accession>
<dbReference type="InterPro" id="IPR015235">
    <property type="entry name" value="DUF1937"/>
</dbReference>
<evidence type="ECO:0000313" key="2">
    <source>
        <dbReference type="EMBL" id="KAA5609636.1"/>
    </source>
</evidence>